<evidence type="ECO:0000259" key="2">
    <source>
        <dbReference type="Pfam" id="PF11926"/>
    </source>
</evidence>
<dbReference type="Pfam" id="PF11926">
    <property type="entry name" value="DUF3444"/>
    <property type="match status" value="1"/>
</dbReference>
<name>A0ABD1PNJ4_9LAMI</name>
<feature type="region of interest" description="Disordered" evidence="1">
    <location>
        <begin position="167"/>
        <end position="204"/>
    </location>
</feature>
<accession>A0ABD1PNJ4</accession>
<dbReference type="AlphaFoldDB" id="A0ABD1PNJ4"/>
<dbReference type="Proteomes" id="UP001604336">
    <property type="component" value="Unassembled WGS sequence"/>
</dbReference>
<dbReference type="EMBL" id="JBFOLK010000013">
    <property type="protein sequence ID" value="KAL2465477.1"/>
    <property type="molecule type" value="Genomic_DNA"/>
</dbReference>
<dbReference type="InterPro" id="IPR056988">
    <property type="entry name" value="Zn_ribbon_pln"/>
</dbReference>
<dbReference type="PANTHER" id="PTHR45089:SF50">
    <property type="entry name" value="DNAJ HEAT SHOCK AMINO-TERMINAL DOMAIN PROTEIN-RELATED"/>
    <property type="match status" value="1"/>
</dbReference>
<keyword evidence="5" id="KW-1185">Reference proteome</keyword>
<proteinExistence type="predicted"/>
<evidence type="ECO:0000313" key="4">
    <source>
        <dbReference type="EMBL" id="KAL2465477.1"/>
    </source>
</evidence>
<feature type="domain" description="DUF3444" evidence="2">
    <location>
        <begin position="354"/>
        <end position="560"/>
    </location>
</feature>
<protein>
    <submittedName>
        <fullName evidence="4">DNAJ heat shock N-terminal domain-containing protein</fullName>
    </submittedName>
</protein>
<dbReference type="PANTHER" id="PTHR45089">
    <property type="entry name" value="DNAJ HEAT SHOCK AMINO-TERMINAL DOMAIN PROTEIN-RELATED"/>
    <property type="match status" value="1"/>
</dbReference>
<organism evidence="4 5">
    <name type="scientific">Abeliophyllum distichum</name>
    <dbReference type="NCBI Taxonomy" id="126358"/>
    <lineage>
        <taxon>Eukaryota</taxon>
        <taxon>Viridiplantae</taxon>
        <taxon>Streptophyta</taxon>
        <taxon>Embryophyta</taxon>
        <taxon>Tracheophyta</taxon>
        <taxon>Spermatophyta</taxon>
        <taxon>Magnoliopsida</taxon>
        <taxon>eudicotyledons</taxon>
        <taxon>Gunneridae</taxon>
        <taxon>Pentapetalae</taxon>
        <taxon>asterids</taxon>
        <taxon>lamiids</taxon>
        <taxon>Lamiales</taxon>
        <taxon>Oleaceae</taxon>
        <taxon>Forsythieae</taxon>
        <taxon>Abeliophyllum</taxon>
    </lineage>
</organism>
<dbReference type="InterPro" id="IPR024593">
    <property type="entry name" value="DUF3444"/>
</dbReference>
<dbReference type="Pfam" id="PF23551">
    <property type="entry name" value="Zn_ribbon_20"/>
    <property type="match status" value="1"/>
</dbReference>
<evidence type="ECO:0000259" key="3">
    <source>
        <dbReference type="Pfam" id="PF23551"/>
    </source>
</evidence>
<keyword evidence="4" id="KW-0346">Stress response</keyword>
<evidence type="ECO:0000256" key="1">
    <source>
        <dbReference type="SAM" id="MobiDB-lite"/>
    </source>
</evidence>
<evidence type="ECO:0000313" key="5">
    <source>
        <dbReference type="Proteomes" id="UP001604336"/>
    </source>
</evidence>
<feature type="domain" description="Zinc beta-ribbon" evidence="3">
    <location>
        <begin position="72"/>
        <end position="105"/>
    </location>
</feature>
<sequence>MEFNKDEATRFESIAENKLTEGDIAGAKKFATDSQCFPTLHVRRNLTLTRNHHHSSACNSQPIPSPPRPETFWTSCNICRTQYEYLKIYLNQNLICPNCRLPFFATEKPAPPSGKIPSSPFPWFVQHQRQGMFARSGGIRSATVSASRATQTAPQIQPADESLKRRHEEAVAMAGSEDALQKNSMTRHKTDSSSASEKAVKKGLIDRQKLKSTKDRNQMTVGSRAGHTILSGNLKGYLEDERVISASDESQSTKVLSRSEIRTLLMGRAKIEILQKLDEWNIAAESKSAHKKGVNVEMEKPLFSINAMPKAAVIDLKINKNECDVGSSKTSQPQKSSMCGGTGELNAHVEETVLMSVPDADFHNFDEDRIEECFSENQVWALYDDDDGMPRYYALIRDVMSRKPFKVRISWLNSKSTAEFGPLDWVASGFVKTSGYFRVGQFAVNKSLSSFSHQVNWTKGTRGAIQIFPAKGEVWALYRNWSPDLIELSIDDVLHKYDVALILEDYNEERGVIVSPLVKVAGFTSVFHQPADPIECRTIPRQEMFRLSHQVPCYMLMGHEAQNLPKDCWELDPAALPSELVQIMTESKEVDVHNEEMDGTSIQKGC</sequence>
<comment type="caution">
    <text evidence="4">The sequence shown here is derived from an EMBL/GenBank/DDBJ whole genome shotgun (WGS) entry which is preliminary data.</text>
</comment>
<gene>
    <name evidence="4" type="ORF">Adt_41328</name>
</gene>
<reference evidence="5" key="1">
    <citation type="submission" date="2024-07" db="EMBL/GenBank/DDBJ databases">
        <title>Two chromosome-level genome assemblies of Korean endemic species Abeliophyllum distichum and Forsythia ovata (Oleaceae).</title>
        <authorList>
            <person name="Jang H."/>
        </authorList>
    </citation>
    <scope>NUCLEOTIDE SEQUENCE [LARGE SCALE GENOMIC DNA]</scope>
</reference>